<dbReference type="AlphaFoldDB" id="D2V8U8"/>
<keyword evidence="2" id="KW-1185">Reference proteome</keyword>
<evidence type="ECO:0000313" key="2">
    <source>
        <dbReference type="Proteomes" id="UP000006671"/>
    </source>
</evidence>
<dbReference type="OMA" id="LGHKKNW"/>
<proteinExistence type="predicted"/>
<accession>D2V8U8</accession>
<organism evidence="2">
    <name type="scientific">Naegleria gruberi</name>
    <name type="common">Amoeba</name>
    <dbReference type="NCBI Taxonomy" id="5762"/>
    <lineage>
        <taxon>Eukaryota</taxon>
        <taxon>Discoba</taxon>
        <taxon>Heterolobosea</taxon>
        <taxon>Tetramitia</taxon>
        <taxon>Eutetramitia</taxon>
        <taxon>Vahlkampfiidae</taxon>
        <taxon>Naegleria</taxon>
    </lineage>
</organism>
<dbReference type="OrthoDB" id="10256051at2759"/>
<dbReference type="GeneID" id="8860101"/>
<dbReference type="KEGG" id="ngr:NAEGRDRAFT_57493"/>
<dbReference type="EMBL" id="GG738857">
    <property type="protein sequence ID" value="EFC46862.1"/>
    <property type="molecule type" value="Genomic_DNA"/>
</dbReference>
<sequence length="1128" mass="131257">MASDSNHTHSCSSSGSTTKNTKRRKIFINMDNCLYRLDQVLYERYCEKFGKKIPSPLEMMRKPAGFHLEKGDQYKLSQILMDRDFFSKEDLTVDNTKGILLEVYQYEEKYKTIDFKLFTTLNPVNSSVYFKRIPQISFFNDEVSGNDDGKYSLSIDRDECIRIMTTKINWVCKLLGHKKNWLNKIMFLEEDLTNETSSVLNCADLLILGYPLVSELNATDKNQEIIIIKTTDNQDLFKTGEWNKLVESSRNTDRTFSVMKGWKDWKKSWNLEFSLNDFLTKFEGTSTAQEVINSSAQPTAVEVPFYHHGSKDSSDVDIIYIFKDKLPPENDCNLFIRASGTEDRNLVLIRSEDYSELKSDTDKGYLVDVFKGLVDEANNALFTTYPLHEQKYPCQIRGRVRRLVPLKVCMTLVNLIGKVRRCKEVRSFCIKALNVPSFKLKRLSLAEMDFTKLTSKLHPDDLKFMAFRLGQTLALVLYGCELYSKSEISEFYPELKAHLYRDENVSYAEKLEILEKYKKIFVESISCVDSERQSFVNVLYLNREELKKIDRVNYFHLQANGFVCDLKDKFLKCFAYPFDDFEVWQRLKTQTNEISIGHMWNDEGDATLPEYTPPSENIIPLQVCYGRKEGTIYEYYVSMLDAIYQDEDERNGVPISEERLNNPKQQLLRYLASQINSPYSKEANIPYICHQITLLDFNKYFYLFEYDKESNKLVNILLQRSKLTNCKQVVNSVYKTSSKKMKQSNSSHILCGDIITVIMGYLPLDEQLRSLRVCSDWFRAIQSMQFLFKQALIDFLKIDQIFGMNTIITELEFSNNSSTNSDEYLRVGEQREEVDWLRILQLQFAKLPKKIKTGIKEINEEEFSIKSLSRENYGNVDLVKDWNSPFDSDPISMEIGDVRLPHSVSFYEFPFDLRSEIIEKYNDSETVRKKLTGIYVTCLVYELLSVGDYVPNLYNDIIRVIPSSDTFDELCLDNFTLEESIAAVLLCTLQENGDEILERWFKNDILLKIKLSDVIYVKSSPHPVPSQVTPSLLMESIRRDGLSSNIQLCPNIEIVDLRWLSLSDIETIKNKLQLLDDHSAEMKHLDHYVFPLYYNAGGGSYDIVNVMFNIEEDGRIVKLVREESRTYY</sequence>
<dbReference type="InParanoid" id="D2V8U8"/>
<dbReference type="VEuPathDB" id="AmoebaDB:NAEGRDRAFT_57493"/>
<evidence type="ECO:0000313" key="1">
    <source>
        <dbReference type="EMBL" id="EFC46862.1"/>
    </source>
</evidence>
<name>D2V8U8_NAEGR</name>
<reference evidence="1 2" key="1">
    <citation type="journal article" date="2010" name="Cell">
        <title>The genome of Naegleria gruberi illuminates early eukaryotic versatility.</title>
        <authorList>
            <person name="Fritz-Laylin L.K."/>
            <person name="Prochnik S.E."/>
            <person name="Ginger M.L."/>
            <person name="Dacks J.B."/>
            <person name="Carpenter M.L."/>
            <person name="Field M.C."/>
            <person name="Kuo A."/>
            <person name="Paredez A."/>
            <person name="Chapman J."/>
            <person name="Pham J."/>
            <person name="Shu S."/>
            <person name="Neupane R."/>
            <person name="Cipriano M."/>
            <person name="Mancuso J."/>
            <person name="Tu H."/>
            <person name="Salamov A."/>
            <person name="Lindquist E."/>
            <person name="Shapiro H."/>
            <person name="Lucas S."/>
            <person name="Grigoriev I.V."/>
            <person name="Cande W.Z."/>
            <person name="Fulton C."/>
            <person name="Rokhsar D.S."/>
            <person name="Dawson S.C."/>
        </authorList>
    </citation>
    <scope>NUCLEOTIDE SEQUENCE [LARGE SCALE GENOMIC DNA]</scope>
    <source>
        <strain evidence="1 2">NEG-M</strain>
    </source>
</reference>
<evidence type="ECO:0008006" key="3">
    <source>
        <dbReference type="Google" id="ProtNLM"/>
    </source>
</evidence>
<dbReference type="RefSeq" id="XP_002679606.1">
    <property type="nucleotide sequence ID" value="XM_002679560.1"/>
</dbReference>
<protein>
    <recommendedName>
        <fullName evidence="3">F-box domain-containing protein</fullName>
    </recommendedName>
</protein>
<dbReference type="Proteomes" id="UP000006671">
    <property type="component" value="Unassembled WGS sequence"/>
</dbReference>
<gene>
    <name evidence="1" type="ORF">NAEGRDRAFT_57493</name>
</gene>